<protein>
    <submittedName>
        <fullName evidence="3">Histidine acid phosphatase family protein</fullName>
    </submittedName>
</protein>
<reference evidence="3" key="1">
    <citation type="submission" date="2006-10" db="EMBL/GenBank/DDBJ databases">
        <authorList>
            <person name="Amadeo P."/>
            <person name="Zhao Q."/>
            <person name="Wortman J."/>
            <person name="Fraser-Liggett C."/>
            <person name="Carlton J."/>
        </authorList>
    </citation>
    <scope>NUCLEOTIDE SEQUENCE</scope>
    <source>
        <strain evidence="3">G3</strain>
    </source>
</reference>
<dbReference type="SUPFAM" id="SSF53254">
    <property type="entry name" value="Phosphoglycerate mutase-like"/>
    <property type="match status" value="1"/>
</dbReference>
<dbReference type="Proteomes" id="UP000001542">
    <property type="component" value="Unassembled WGS sequence"/>
</dbReference>
<evidence type="ECO:0000256" key="1">
    <source>
        <dbReference type="ARBA" id="ARBA00005375"/>
    </source>
</evidence>
<dbReference type="OrthoDB" id="10257284at2759"/>
<dbReference type="Pfam" id="PF00328">
    <property type="entry name" value="His_Phos_2"/>
    <property type="match status" value="1"/>
</dbReference>
<organism evidence="3 4">
    <name type="scientific">Trichomonas vaginalis (strain ATCC PRA-98 / G3)</name>
    <dbReference type="NCBI Taxonomy" id="412133"/>
    <lineage>
        <taxon>Eukaryota</taxon>
        <taxon>Metamonada</taxon>
        <taxon>Parabasalia</taxon>
        <taxon>Trichomonadida</taxon>
        <taxon>Trichomonadidae</taxon>
        <taxon>Trichomonas</taxon>
    </lineage>
</organism>
<dbReference type="EMBL" id="DS113646">
    <property type="protein sequence ID" value="EAX99192.1"/>
    <property type="molecule type" value="Genomic_DNA"/>
</dbReference>
<dbReference type="eggNOG" id="KOG3720">
    <property type="taxonomic scope" value="Eukaryota"/>
</dbReference>
<dbReference type="RefSeq" id="XP_001312122.1">
    <property type="nucleotide sequence ID" value="XM_001312121.1"/>
</dbReference>
<name>A2F7C4_TRIV3</name>
<dbReference type="SMR" id="A2F7C4"/>
<dbReference type="PANTHER" id="PTHR11567">
    <property type="entry name" value="ACID PHOSPHATASE-RELATED"/>
    <property type="match status" value="1"/>
</dbReference>
<comment type="similarity">
    <text evidence="1">Belongs to the histidine acid phosphatase family.</text>
</comment>
<dbReference type="CDD" id="cd07061">
    <property type="entry name" value="HP_HAP_like"/>
    <property type="match status" value="1"/>
</dbReference>
<evidence type="ECO:0000313" key="4">
    <source>
        <dbReference type="Proteomes" id="UP000001542"/>
    </source>
</evidence>
<sequence length="383" mass="43879">MIFARSIDESFCEPSFEPFIPVDADLIQVQVITRHGARTPLHKQPGNTDIWQCSNSEHKSYSEDSSGANIHVAFGSSLFGGDCHFGQLLGKGQKQLSKIGKHLRKLYIDQLKFLPSKFDKEIILFRSTNTQRTKNSLISLASSLYPGEKISFKYADKIYDHWRRKASVCPGLLDQWKKLSKSSEWNIIGLENSSFMSKVAKSLKTKWSATGDILTSSLCEGFSITPNMTKEDITNAIALKTRQHLFIYNHDDVFPLFFGYQAADMVNEMLKRISGQSQAKFIHWSAHDGNINAFLGYIGISSSDWPQYGTYITMELYKYRKHNQYFLRFTMNGKKLTSTRLSSFLIPLDKFVMFVKNFMPSKEDCKYNKKKFMESDVFIPEAL</sequence>
<dbReference type="KEGG" id="tva:4756997"/>
<dbReference type="InterPro" id="IPR029033">
    <property type="entry name" value="His_PPase_superfam"/>
</dbReference>
<dbReference type="OMA" id="TEYCPLE"/>
<dbReference type="Gene3D" id="3.40.50.1240">
    <property type="entry name" value="Phosphoglycerate mutase-like"/>
    <property type="match status" value="1"/>
</dbReference>
<dbReference type="InterPro" id="IPR033379">
    <property type="entry name" value="Acid_Pase_AS"/>
</dbReference>
<keyword evidence="2" id="KW-0378">Hydrolase</keyword>
<dbReference type="GO" id="GO:0016791">
    <property type="term" value="F:phosphatase activity"/>
    <property type="evidence" value="ECO:0000318"/>
    <property type="project" value="GO_Central"/>
</dbReference>
<reference evidence="3" key="2">
    <citation type="journal article" date="2007" name="Science">
        <title>Draft genome sequence of the sexually transmitted pathogen Trichomonas vaginalis.</title>
        <authorList>
            <person name="Carlton J.M."/>
            <person name="Hirt R.P."/>
            <person name="Silva J.C."/>
            <person name="Delcher A.L."/>
            <person name="Schatz M."/>
            <person name="Zhao Q."/>
            <person name="Wortman J.R."/>
            <person name="Bidwell S.L."/>
            <person name="Alsmark U.C.M."/>
            <person name="Besteiro S."/>
            <person name="Sicheritz-Ponten T."/>
            <person name="Noel C.J."/>
            <person name="Dacks J.B."/>
            <person name="Foster P.G."/>
            <person name="Simillion C."/>
            <person name="Van de Peer Y."/>
            <person name="Miranda-Saavedra D."/>
            <person name="Barton G.J."/>
            <person name="Westrop G.D."/>
            <person name="Mueller S."/>
            <person name="Dessi D."/>
            <person name="Fiori P.L."/>
            <person name="Ren Q."/>
            <person name="Paulsen I."/>
            <person name="Zhang H."/>
            <person name="Bastida-Corcuera F.D."/>
            <person name="Simoes-Barbosa A."/>
            <person name="Brown M.T."/>
            <person name="Hayes R.D."/>
            <person name="Mukherjee M."/>
            <person name="Okumura C.Y."/>
            <person name="Schneider R."/>
            <person name="Smith A.J."/>
            <person name="Vanacova S."/>
            <person name="Villalvazo M."/>
            <person name="Haas B.J."/>
            <person name="Pertea M."/>
            <person name="Feldblyum T.V."/>
            <person name="Utterback T.R."/>
            <person name="Shu C.L."/>
            <person name="Osoegawa K."/>
            <person name="de Jong P.J."/>
            <person name="Hrdy I."/>
            <person name="Horvathova L."/>
            <person name="Zubacova Z."/>
            <person name="Dolezal P."/>
            <person name="Malik S.B."/>
            <person name="Logsdon J.M. Jr."/>
            <person name="Henze K."/>
            <person name="Gupta A."/>
            <person name="Wang C.C."/>
            <person name="Dunne R.L."/>
            <person name="Upcroft J.A."/>
            <person name="Upcroft P."/>
            <person name="White O."/>
            <person name="Salzberg S.L."/>
            <person name="Tang P."/>
            <person name="Chiu C.-H."/>
            <person name="Lee Y.-S."/>
            <person name="Embley T.M."/>
            <person name="Coombs G.H."/>
            <person name="Mottram J.C."/>
            <person name="Tachezy J."/>
            <person name="Fraser-Liggett C.M."/>
            <person name="Johnson P.J."/>
        </authorList>
    </citation>
    <scope>NUCLEOTIDE SEQUENCE [LARGE SCALE GENOMIC DNA]</scope>
    <source>
        <strain evidence="3">G3</strain>
    </source>
</reference>
<dbReference type="VEuPathDB" id="TrichDB:TVAG_092480"/>
<accession>A2F7C4</accession>
<evidence type="ECO:0000313" key="3">
    <source>
        <dbReference type="EMBL" id="EAX99192.1"/>
    </source>
</evidence>
<dbReference type="AlphaFoldDB" id="A2F7C4"/>
<dbReference type="InterPro" id="IPR000560">
    <property type="entry name" value="His_Pase_clade-2"/>
</dbReference>
<proteinExistence type="inferred from homology"/>
<evidence type="ECO:0000256" key="2">
    <source>
        <dbReference type="ARBA" id="ARBA00022801"/>
    </source>
</evidence>
<dbReference type="STRING" id="5722.A2F7C4"/>
<gene>
    <name evidence="3" type="ORF">TVAG_092480</name>
</gene>
<dbReference type="InterPro" id="IPR050645">
    <property type="entry name" value="Histidine_acid_phosphatase"/>
</dbReference>
<dbReference type="VEuPathDB" id="TrichDB:TVAGG3_0961890"/>
<keyword evidence="4" id="KW-1185">Reference proteome</keyword>
<dbReference type="PROSITE" id="PS00616">
    <property type="entry name" value="HIS_ACID_PHOSPHAT_1"/>
    <property type="match status" value="1"/>
</dbReference>
<dbReference type="InParanoid" id="A2F7C4"/>
<dbReference type="PANTHER" id="PTHR11567:SF110">
    <property type="entry name" value="2-PHOSPHOXYLOSE PHOSPHATASE 1"/>
    <property type="match status" value="1"/>
</dbReference>